<organism evidence="1 2">
    <name type="scientific">Stappia phage SI01</name>
    <dbReference type="NCBI Taxonomy" id="2847766"/>
    <lineage>
        <taxon>Viruses</taxon>
        <taxon>Duplodnaviria</taxon>
        <taxon>Heunggongvirae</taxon>
        <taxon>Uroviricota</taxon>
        <taxon>Caudoviricetes</taxon>
        <taxon>Autographivirales</taxon>
        <taxon>Dunnvirinae</taxon>
        <taxon>Songlingvirus</taxon>
        <taxon>Songlingvirus SI01</taxon>
    </lineage>
</organism>
<evidence type="ECO:0000313" key="2">
    <source>
        <dbReference type="Proteomes" id="UP000827160"/>
    </source>
</evidence>
<protein>
    <submittedName>
        <fullName evidence="1">Uncharacterized protein</fullName>
    </submittedName>
</protein>
<dbReference type="Proteomes" id="UP000827160">
    <property type="component" value="Segment"/>
</dbReference>
<reference evidence="1" key="1">
    <citation type="submission" date="2021-06" db="EMBL/GenBank/DDBJ databases">
        <authorList>
            <person name="Nair S."/>
        </authorList>
    </citation>
    <scope>NUCLEOTIDE SEQUENCE</scope>
</reference>
<accession>A0AAE7SQI7</accession>
<sequence>MSTRAPLAHGKKIRIVFKAGRDLNIFGVKNVNVDGQWWRITDEEDRLYVVNPAQVNYTEQK</sequence>
<keyword evidence="2" id="KW-1185">Reference proteome</keyword>
<dbReference type="EMBL" id="MZ462995">
    <property type="protein sequence ID" value="QXP44075.1"/>
    <property type="molecule type" value="Genomic_DNA"/>
</dbReference>
<proteinExistence type="predicted"/>
<name>A0AAE7SQI7_9CAUD</name>
<evidence type="ECO:0000313" key="1">
    <source>
        <dbReference type="EMBL" id="QXP44075.1"/>
    </source>
</evidence>